<name>A0A9N9NMZ3_FUNMO</name>
<dbReference type="EMBL" id="CAJVPP010022555">
    <property type="protein sequence ID" value="CAG8745340.1"/>
    <property type="molecule type" value="Genomic_DNA"/>
</dbReference>
<evidence type="ECO:0000313" key="2">
    <source>
        <dbReference type="Proteomes" id="UP000789375"/>
    </source>
</evidence>
<comment type="caution">
    <text evidence="1">The sequence shown here is derived from an EMBL/GenBank/DDBJ whole genome shotgun (WGS) entry which is preliminary data.</text>
</comment>
<evidence type="ECO:0000313" key="1">
    <source>
        <dbReference type="EMBL" id="CAG8745340.1"/>
    </source>
</evidence>
<proteinExistence type="predicted"/>
<gene>
    <name evidence="1" type="ORF">FMOSSE_LOCUS16370</name>
</gene>
<dbReference type="AlphaFoldDB" id="A0A9N9NMZ3"/>
<dbReference type="Proteomes" id="UP000789375">
    <property type="component" value="Unassembled WGS sequence"/>
</dbReference>
<protein>
    <submittedName>
        <fullName evidence="1">484_t:CDS:1</fullName>
    </submittedName>
</protein>
<sequence length="40" mass="4916">RMRQIIVDRTSQLTEELSYQSRHNSPLLRRIEVILLEEEY</sequence>
<accession>A0A9N9NMZ3</accession>
<feature type="non-terminal residue" evidence="1">
    <location>
        <position position="1"/>
    </location>
</feature>
<keyword evidence="2" id="KW-1185">Reference proteome</keyword>
<reference evidence="1" key="1">
    <citation type="submission" date="2021-06" db="EMBL/GenBank/DDBJ databases">
        <authorList>
            <person name="Kallberg Y."/>
            <person name="Tangrot J."/>
            <person name="Rosling A."/>
        </authorList>
    </citation>
    <scope>NUCLEOTIDE SEQUENCE</scope>
    <source>
        <strain evidence="1">87-6 pot B 2015</strain>
    </source>
</reference>
<organism evidence="1 2">
    <name type="scientific">Funneliformis mosseae</name>
    <name type="common">Endomycorrhizal fungus</name>
    <name type="synonym">Glomus mosseae</name>
    <dbReference type="NCBI Taxonomy" id="27381"/>
    <lineage>
        <taxon>Eukaryota</taxon>
        <taxon>Fungi</taxon>
        <taxon>Fungi incertae sedis</taxon>
        <taxon>Mucoromycota</taxon>
        <taxon>Glomeromycotina</taxon>
        <taxon>Glomeromycetes</taxon>
        <taxon>Glomerales</taxon>
        <taxon>Glomeraceae</taxon>
        <taxon>Funneliformis</taxon>
    </lineage>
</organism>